<evidence type="ECO:0000256" key="2">
    <source>
        <dbReference type="ARBA" id="ARBA00004496"/>
    </source>
</evidence>
<evidence type="ECO:0000256" key="9">
    <source>
        <dbReference type="ARBA" id="ARBA00022679"/>
    </source>
</evidence>
<evidence type="ECO:0000256" key="6">
    <source>
        <dbReference type="ARBA" id="ARBA00011893"/>
    </source>
</evidence>
<dbReference type="InterPro" id="IPR029057">
    <property type="entry name" value="PRTase-like"/>
</dbReference>
<evidence type="ECO:0000313" key="13">
    <source>
        <dbReference type="Proteomes" id="UP000026962"/>
    </source>
</evidence>
<evidence type="ECO:0000256" key="7">
    <source>
        <dbReference type="ARBA" id="ARBA00022490"/>
    </source>
</evidence>
<dbReference type="CDD" id="cd06223">
    <property type="entry name" value="PRTases_typeI"/>
    <property type="match status" value="1"/>
</dbReference>
<comment type="pathway">
    <text evidence="3">Purine metabolism; AMP biosynthesis via salvage pathway; AMP from adenine: step 1/1.</text>
</comment>
<dbReference type="AlphaFoldDB" id="A0A0E0K2C9"/>
<dbReference type="PANTHER" id="PTHR11776">
    <property type="entry name" value="ADENINE PHOSPHORIBOSYLTRANSFERASE"/>
    <property type="match status" value="1"/>
</dbReference>
<dbReference type="EnsemblPlants" id="OPUNC02G21850.2">
    <property type="protein sequence ID" value="OPUNC02G21850.2"/>
    <property type="gene ID" value="OPUNC02G21850"/>
</dbReference>
<dbReference type="eggNOG" id="KOG1712">
    <property type="taxonomic scope" value="Eukaryota"/>
</dbReference>
<evidence type="ECO:0000256" key="3">
    <source>
        <dbReference type="ARBA" id="ARBA00004659"/>
    </source>
</evidence>
<dbReference type="Gramene" id="OPUNC02G21850.2">
    <property type="protein sequence ID" value="OPUNC02G21850.2"/>
    <property type="gene ID" value="OPUNC02G21850"/>
</dbReference>
<evidence type="ECO:0000313" key="12">
    <source>
        <dbReference type="EnsemblPlants" id="OPUNC02G21850.2"/>
    </source>
</evidence>
<dbReference type="NCBIfam" id="NF002634">
    <property type="entry name" value="PRK02304.1-3"/>
    <property type="match status" value="1"/>
</dbReference>
<comment type="catalytic activity">
    <reaction evidence="1">
        <text>AMP + diphosphate = 5-phospho-alpha-D-ribose 1-diphosphate + adenine</text>
        <dbReference type="Rhea" id="RHEA:16609"/>
        <dbReference type="ChEBI" id="CHEBI:16708"/>
        <dbReference type="ChEBI" id="CHEBI:33019"/>
        <dbReference type="ChEBI" id="CHEBI:58017"/>
        <dbReference type="ChEBI" id="CHEBI:456215"/>
        <dbReference type="EC" id="2.4.2.7"/>
    </reaction>
</comment>
<dbReference type="Pfam" id="PF00156">
    <property type="entry name" value="Pribosyltran"/>
    <property type="match status" value="1"/>
</dbReference>
<dbReference type="FunFam" id="3.40.50.2020:FF:000022">
    <property type="entry name" value="Adenine phosphoribosyltransferase 1"/>
    <property type="match status" value="1"/>
</dbReference>
<keyword evidence="10" id="KW-0660">Purine salvage</keyword>
<feature type="domain" description="Phosphoribosyltransferase" evidence="11">
    <location>
        <begin position="112"/>
        <end position="213"/>
    </location>
</feature>
<dbReference type="GO" id="GO:0044209">
    <property type="term" value="P:AMP salvage"/>
    <property type="evidence" value="ECO:0007669"/>
    <property type="project" value="UniProtKB-UniPathway"/>
</dbReference>
<dbReference type="GO" id="GO:0003999">
    <property type="term" value="F:adenine phosphoribosyltransferase activity"/>
    <property type="evidence" value="ECO:0007669"/>
    <property type="project" value="UniProtKB-EC"/>
</dbReference>
<evidence type="ECO:0000256" key="8">
    <source>
        <dbReference type="ARBA" id="ARBA00022676"/>
    </source>
</evidence>
<keyword evidence="8" id="KW-0328">Glycosyltransferase</keyword>
<dbReference type="InterPro" id="IPR005764">
    <property type="entry name" value="Ade_phspho_trans"/>
</dbReference>
<organism evidence="12">
    <name type="scientific">Oryza punctata</name>
    <name type="common">Red rice</name>
    <dbReference type="NCBI Taxonomy" id="4537"/>
    <lineage>
        <taxon>Eukaryota</taxon>
        <taxon>Viridiplantae</taxon>
        <taxon>Streptophyta</taxon>
        <taxon>Embryophyta</taxon>
        <taxon>Tracheophyta</taxon>
        <taxon>Spermatophyta</taxon>
        <taxon>Magnoliopsida</taxon>
        <taxon>Liliopsida</taxon>
        <taxon>Poales</taxon>
        <taxon>Poaceae</taxon>
        <taxon>BOP clade</taxon>
        <taxon>Oryzoideae</taxon>
        <taxon>Oryzeae</taxon>
        <taxon>Oryzinae</taxon>
        <taxon>Oryza</taxon>
    </lineage>
</organism>
<evidence type="ECO:0000256" key="10">
    <source>
        <dbReference type="ARBA" id="ARBA00022726"/>
    </source>
</evidence>
<dbReference type="GO" id="GO:0006168">
    <property type="term" value="P:adenine salvage"/>
    <property type="evidence" value="ECO:0007669"/>
    <property type="project" value="InterPro"/>
</dbReference>
<reference evidence="12" key="2">
    <citation type="submission" date="2018-05" db="EMBL/GenBank/DDBJ databases">
        <title>OpunRS2 (Oryza punctata Reference Sequence Version 2).</title>
        <authorList>
            <person name="Zhang J."/>
            <person name="Kudrna D."/>
            <person name="Lee S."/>
            <person name="Talag J."/>
            <person name="Welchert J."/>
            <person name="Wing R.A."/>
        </authorList>
    </citation>
    <scope>NUCLEOTIDE SEQUENCE [LARGE SCALE GENOMIC DNA]</scope>
</reference>
<protein>
    <recommendedName>
        <fullName evidence="6">adenine phosphoribosyltransferase</fullName>
        <ecNumber evidence="6">2.4.2.7</ecNumber>
    </recommendedName>
</protein>
<dbReference type="UniPathway" id="UPA00588">
    <property type="reaction ID" value="UER00646"/>
</dbReference>
<dbReference type="STRING" id="4537.A0A0E0K2C9"/>
<evidence type="ECO:0000256" key="4">
    <source>
        <dbReference type="ARBA" id="ARBA00008391"/>
    </source>
</evidence>
<dbReference type="PANTHER" id="PTHR11776:SF22">
    <property type="entry name" value="ADENINE PHOSPHORIBOSYLTRANSFERASE 5"/>
    <property type="match status" value="1"/>
</dbReference>
<evidence type="ECO:0000259" key="11">
    <source>
        <dbReference type="Pfam" id="PF00156"/>
    </source>
</evidence>
<comment type="similarity">
    <text evidence="4">Belongs to the purine/pyrimidine phosphoribosyltransferase family.</text>
</comment>
<sequence length="372" mass="38995">MGEEANCNVVMESAAPKENGHTGGAAAEAKAAAWAEITAADAAAVPKPTPPAEAVTVAVAVDPRLQGITDAIRVVPHFPKQGIMFNDITPLLLRPGVFKDAVDIFVERYRGMGIAAVAGIEARGFIFGPAIALAIGAKFIPLRKPKKLPGEVISETYVLEYGTDCLQMHVGAIEPGERVLIVDDLVATGGTLCAAIRLLERAGADVVECACLIGLPKFKDFFKLNGMHMASFLKIASERWTDIDKSAWSSSSSQATCCPCQQACRIVRLSVTQAIEARRPCRSLPEPGVWLAGYRVQETPTCLVLVTRLPARQTTLSSQGGVVSAAAAYSSGIKTGRGAGGLGVSSDARRCDGNMRCGVPAHPRAGAAAGQM</sequence>
<dbReference type="EC" id="2.4.2.7" evidence="6"/>
<accession>A0A0E0K2C9</accession>
<evidence type="ECO:0000256" key="5">
    <source>
        <dbReference type="ARBA" id="ARBA00011738"/>
    </source>
</evidence>
<keyword evidence="7" id="KW-0963">Cytoplasm</keyword>
<dbReference type="Proteomes" id="UP000026962">
    <property type="component" value="Chromosome 2"/>
</dbReference>
<dbReference type="HAMAP" id="MF_00004">
    <property type="entry name" value="Aden_phosphoribosyltr"/>
    <property type="match status" value="1"/>
</dbReference>
<dbReference type="GO" id="GO:0005829">
    <property type="term" value="C:cytosol"/>
    <property type="evidence" value="ECO:0007669"/>
    <property type="project" value="TreeGrafter"/>
</dbReference>
<reference evidence="12" key="1">
    <citation type="submission" date="2015-04" db="UniProtKB">
        <authorList>
            <consortium name="EnsemblPlants"/>
        </authorList>
    </citation>
    <scope>IDENTIFICATION</scope>
</reference>
<proteinExistence type="inferred from homology"/>
<dbReference type="NCBIfam" id="NF002636">
    <property type="entry name" value="PRK02304.1-5"/>
    <property type="match status" value="1"/>
</dbReference>
<dbReference type="InterPro" id="IPR000836">
    <property type="entry name" value="PRTase_dom"/>
</dbReference>
<dbReference type="NCBIfam" id="TIGR01090">
    <property type="entry name" value="apt"/>
    <property type="match status" value="1"/>
</dbReference>
<name>A0A0E0K2C9_ORYPU</name>
<comment type="subcellular location">
    <subcellularLocation>
        <location evidence="2">Cytoplasm</location>
    </subcellularLocation>
</comment>
<dbReference type="SUPFAM" id="SSF53271">
    <property type="entry name" value="PRTase-like"/>
    <property type="match status" value="1"/>
</dbReference>
<evidence type="ECO:0000256" key="1">
    <source>
        <dbReference type="ARBA" id="ARBA00000868"/>
    </source>
</evidence>
<dbReference type="GO" id="GO:0006166">
    <property type="term" value="P:purine ribonucleoside salvage"/>
    <property type="evidence" value="ECO:0007669"/>
    <property type="project" value="UniProtKB-KW"/>
</dbReference>
<keyword evidence="13" id="KW-1185">Reference proteome</keyword>
<dbReference type="Gene3D" id="3.40.50.2020">
    <property type="match status" value="1"/>
</dbReference>
<keyword evidence="9" id="KW-0808">Transferase</keyword>
<dbReference type="InterPro" id="IPR050120">
    <property type="entry name" value="Adenine_PRTase"/>
</dbReference>
<comment type="subunit">
    <text evidence="5">Homodimer.</text>
</comment>